<dbReference type="SUPFAM" id="SSF53955">
    <property type="entry name" value="Lysozyme-like"/>
    <property type="match status" value="1"/>
</dbReference>
<protein>
    <submittedName>
        <fullName evidence="1">Uncharacterized protein</fullName>
    </submittedName>
</protein>
<reference evidence="1 3" key="1">
    <citation type="submission" date="2018-05" db="EMBL/GenBank/DDBJ databases">
        <title>Freshwater and sediment microbial communities from various areas in North America, analyzing microbe dynamics in response to fracking.</title>
        <authorList>
            <person name="Lamendella R."/>
        </authorList>
    </citation>
    <scope>NUCLEOTIDE SEQUENCE [LARGE SCALE GENOMIC DNA]</scope>
    <source>
        <strain evidence="1 3">DB-3</strain>
        <strain evidence="2 4">NG-13</strain>
    </source>
</reference>
<name>A0A855Y796_9BACL</name>
<evidence type="ECO:0000313" key="2">
    <source>
        <dbReference type="EMBL" id="RAI94455.1"/>
    </source>
</evidence>
<evidence type="ECO:0000313" key="1">
    <source>
        <dbReference type="EMBL" id="PWW38077.1"/>
    </source>
</evidence>
<accession>A0A855Y796</accession>
<dbReference type="AlphaFoldDB" id="A0A855Y796"/>
<dbReference type="InterPro" id="IPR023346">
    <property type="entry name" value="Lysozyme-like_dom_sf"/>
</dbReference>
<dbReference type="EMBL" id="QGTZ01000008">
    <property type="protein sequence ID" value="PWW38077.1"/>
    <property type="molecule type" value="Genomic_DNA"/>
</dbReference>
<keyword evidence="4" id="KW-1185">Reference proteome</keyword>
<organism evidence="1 3">
    <name type="scientific">Paenibacillus pabuli</name>
    <dbReference type="NCBI Taxonomy" id="1472"/>
    <lineage>
        <taxon>Bacteria</taxon>
        <taxon>Bacillati</taxon>
        <taxon>Bacillota</taxon>
        <taxon>Bacilli</taxon>
        <taxon>Bacillales</taxon>
        <taxon>Paenibacillaceae</taxon>
        <taxon>Paenibacillus</taxon>
    </lineage>
</organism>
<dbReference type="Proteomes" id="UP000247078">
    <property type="component" value="Unassembled WGS sequence"/>
</dbReference>
<dbReference type="Proteomes" id="UP000248827">
    <property type="component" value="Unassembled WGS sequence"/>
</dbReference>
<sequence length="248" mass="27324">MYCSNPINLYLHLKIILQNTMDERLMSNMAFKVEVCPPCNSLGYDMHDIRNSAVRKWLYYANVYGSAYSMNPGLLLAVVSIESGGVVSAGPYYGLTQIGTDMLNTYNKAKNTKYTTADLRGNGSLITTENAAGGLAIKIFAEFISRLIRTLDGATDTYTNENLIKHSTTNWNGSICGGEVMNFTPFTAENGGTTTTRATRLSHSCYGQNVYNLMNYASAWCGTSPWYSNQLSDVSFTTTYRKAVGQNV</sequence>
<proteinExistence type="predicted"/>
<evidence type="ECO:0000313" key="4">
    <source>
        <dbReference type="Proteomes" id="UP000248827"/>
    </source>
</evidence>
<dbReference type="EMBL" id="QLLI01000008">
    <property type="protein sequence ID" value="RAI94455.1"/>
    <property type="molecule type" value="Genomic_DNA"/>
</dbReference>
<evidence type="ECO:0000313" key="3">
    <source>
        <dbReference type="Proteomes" id="UP000247078"/>
    </source>
</evidence>
<comment type="caution">
    <text evidence="1">The sequence shown here is derived from an EMBL/GenBank/DDBJ whole genome shotgun (WGS) entry which is preliminary data.</text>
</comment>
<dbReference type="Gene3D" id="1.10.530.10">
    <property type="match status" value="1"/>
</dbReference>
<gene>
    <name evidence="2" type="ORF">DET54_108255</name>
    <name evidence="1" type="ORF">DET56_108270</name>
</gene>